<name>A0AAD3H7G7_9STRA</name>
<evidence type="ECO:0000256" key="1">
    <source>
        <dbReference type="ARBA" id="ARBA00006704"/>
    </source>
</evidence>
<evidence type="ECO:0000313" key="3">
    <source>
        <dbReference type="Proteomes" id="UP001054902"/>
    </source>
</evidence>
<dbReference type="InterPro" id="IPR038662">
    <property type="entry name" value="ATP_synth_F0_csu_sf"/>
</dbReference>
<gene>
    <name evidence="2" type="ORF">CTEN210_09701</name>
</gene>
<comment type="similarity">
    <text evidence="1">Belongs to the ATPase C chain family.</text>
</comment>
<dbReference type="Proteomes" id="UP001054902">
    <property type="component" value="Unassembled WGS sequence"/>
</dbReference>
<protein>
    <submittedName>
        <fullName evidence="2">Uncharacterized protein</fullName>
    </submittedName>
</protein>
<sequence>MKISPSINTVLTCLTIFSFNTGFAEGKARILEDEGTQQVLQTTDKRRALGRSAKNDPLDAIGVIYGSLIIGVSRNPSLKNELVELALLGHASALTGDDLDSLNVNVEKLKAKWALMEWEEE</sequence>
<reference evidence="2 3" key="1">
    <citation type="journal article" date="2021" name="Sci. Rep.">
        <title>The genome of the diatom Chaetoceros tenuissimus carries an ancient integrated fragment of an extant virus.</title>
        <authorList>
            <person name="Hongo Y."/>
            <person name="Kimura K."/>
            <person name="Takaki Y."/>
            <person name="Yoshida Y."/>
            <person name="Baba S."/>
            <person name="Kobayashi G."/>
            <person name="Nagasaki K."/>
            <person name="Hano T."/>
            <person name="Tomaru Y."/>
        </authorList>
    </citation>
    <scope>NUCLEOTIDE SEQUENCE [LARGE SCALE GENOMIC DNA]</scope>
    <source>
        <strain evidence="2 3">NIES-3715</strain>
    </source>
</reference>
<keyword evidence="3" id="KW-1185">Reference proteome</keyword>
<dbReference type="Gene3D" id="1.20.20.10">
    <property type="entry name" value="F1F0 ATP synthase subunit C"/>
    <property type="match status" value="1"/>
</dbReference>
<proteinExistence type="inferred from homology"/>
<accession>A0AAD3H7G7</accession>
<dbReference type="EMBL" id="BLLK01000046">
    <property type="protein sequence ID" value="GFH53225.1"/>
    <property type="molecule type" value="Genomic_DNA"/>
</dbReference>
<dbReference type="AlphaFoldDB" id="A0AAD3H7G7"/>
<evidence type="ECO:0000313" key="2">
    <source>
        <dbReference type="EMBL" id="GFH53225.1"/>
    </source>
</evidence>
<organism evidence="2 3">
    <name type="scientific">Chaetoceros tenuissimus</name>
    <dbReference type="NCBI Taxonomy" id="426638"/>
    <lineage>
        <taxon>Eukaryota</taxon>
        <taxon>Sar</taxon>
        <taxon>Stramenopiles</taxon>
        <taxon>Ochrophyta</taxon>
        <taxon>Bacillariophyta</taxon>
        <taxon>Coscinodiscophyceae</taxon>
        <taxon>Chaetocerotophycidae</taxon>
        <taxon>Chaetocerotales</taxon>
        <taxon>Chaetocerotaceae</taxon>
        <taxon>Chaetoceros</taxon>
    </lineage>
</organism>
<comment type="caution">
    <text evidence="2">The sequence shown here is derived from an EMBL/GenBank/DDBJ whole genome shotgun (WGS) entry which is preliminary data.</text>
</comment>